<reference evidence="4 5" key="1">
    <citation type="submission" date="2019-06" db="EMBL/GenBank/DDBJ databases">
        <title>Whole genome sequence for Cellvibrionaceae sp. R142.</title>
        <authorList>
            <person name="Wang G."/>
        </authorList>
    </citation>
    <scope>NUCLEOTIDE SEQUENCE [LARGE SCALE GENOMIC DNA]</scope>
    <source>
        <strain evidence="4 5">R142</strain>
    </source>
</reference>
<dbReference type="Pfam" id="PF16861">
    <property type="entry name" value="Carbam_trans_C"/>
    <property type="match status" value="1"/>
</dbReference>
<comment type="caution">
    <text evidence="4">The sequence shown here is derived from an EMBL/GenBank/DDBJ whole genome shotgun (WGS) entry which is preliminary data.</text>
</comment>
<accession>A0A545SMT3</accession>
<dbReference type="Pfam" id="PF02543">
    <property type="entry name" value="Carbam_trans_N"/>
    <property type="match status" value="1"/>
</dbReference>
<dbReference type="InterPro" id="IPR043129">
    <property type="entry name" value="ATPase_NBD"/>
</dbReference>
<evidence type="ECO:0000313" key="4">
    <source>
        <dbReference type="EMBL" id="TQV66320.1"/>
    </source>
</evidence>
<dbReference type="InterPro" id="IPR038152">
    <property type="entry name" value="Carbam_trans_C_sf"/>
</dbReference>
<dbReference type="PANTHER" id="PTHR34847:SF1">
    <property type="entry name" value="NODULATION PROTEIN U"/>
    <property type="match status" value="1"/>
</dbReference>
<dbReference type="InterPro" id="IPR051338">
    <property type="entry name" value="NodU/CmcH_Carbamoyltrnsfr"/>
</dbReference>
<feature type="domain" description="Carbamoyltransferase C-terminal" evidence="3">
    <location>
        <begin position="411"/>
        <end position="580"/>
    </location>
</feature>
<keyword evidence="5" id="KW-1185">Reference proteome</keyword>
<name>A0A545SMT3_9GAMM</name>
<sequence length="602" mass="67462">MKIFRNYIGLSVTGHDNAIAIINSEGEVVFAEAAERYMQNKRAFCCPADDFLRIRSLIDDYCEPGAELVVAKTWSDTAVSALELEAAKIKVEMNNNTAYPSVWQQRYLAYKGFIDLFLPSIKDAANNIKSYVEGSPKWHMSSRSYDHHLTHAANGYFSSHYDRALCLVIDGLGEATATGAYKCEGNIIEPVKARRAPLDGFASLGLFYGLTLCQLCGFDGWKGEEWKVMGLAAYGQMDEELYQLMRNYMVVDGFSLRYTENSRDNYLKIMSRMRKPGQPAEDVADVAYTGQQVFAEWVSELLSNLHQLDFCDNLVLAGGCALNSSYAGKIIEHTPFKQVYVPSAPADDGNALGAAFLAYIEDHEHYKKETKVLSAYLGSTFRRETLSNLERHGKIAGLTQLQAGEAPVIAARLLAKGKIIGWGQGRAEFGPRALGNRSILADPRNPQMKDEINARVKFREEFRPFAPSILAEHGDEYFENYQETPYMERTLRFKDSVVDLVPAVVHADGTGRLQSVKREWNVDYYELIREFYRITGIPLVLNTSFNVMGKPIIHSVEDALAVFYTSGIDVMFLEDYVISKDSNLLAAVISTFKKDESVLETA</sequence>
<proteinExistence type="inferred from homology"/>
<dbReference type="GO" id="GO:0016740">
    <property type="term" value="F:transferase activity"/>
    <property type="evidence" value="ECO:0007669"/>
    <property type="project" value="UniProtKB-KW"/>
</dbReference>
<evidence type="ECO:0000259" key="2">
    <source>
        <dbReference type="Pfam" id="PF02543"/>
    </source>
</evidence>
<evidence type="ECO:0000256" key="1">
    <source>
        <dbReference type="ARBA" id="ARBA00006129"/>
    </source>
</evidence>
<dbReference type="SUPFAM" id="SSF53067">
    <property type="entry name" value="Actin-like ATPase domain"/>
    <property type="match status" value="1"/>
</dbReference>
<dbReference type="Proteomes" id="UP000319732">
    <property type="component" value="Unassembled WGS sequence"/>
</dbReference>
<dbReference type="InterPro" id="IPR031730">
    <property type="entry name" value="Carbam_trans_C"/>
</dbReference>
<gene>
    <name evidence="4" type="ORF">FKG94_27395</name>
</gene>
<protein>
    <submittedName>
        <fullName evidence="4">Carbamoyltransferase</fullName>
    </submittedName>
</protein>
<dbReference type="PANTHER" id="PTHR34847">
    <property type="entry name" value="NODULATION PROTEIN U"/>
    <property type="match status" value="1"/>
</dbReference>
<dbReference type="Gene3D" id="3.90.870.20">
    <property type="entry name" value="Carbamoyltransferase, C-terminal domain"/>
    <property type="match status" value="1"/>
</dbReference>
<dbReference type="CDD" id="cd24033">
    <property type="entry name" value="ASKHA_NBD_NodU_CmcH-like_N"/>
    <property type="match status" value="1"/>
</dbReference>
<dbReference type="InterPro" id="IPR003696">
    <property type="entry name" value="Carbtransf_dom"/>
</dbReference>
<evidence type="ECO:0000259" key="3">
    <source>
        <dbReference type="Pfam" id="PF16861"/>
    </source>
</evidence>
<organism evidence="4 5">
    <name type="scientific">Exilibacterium tricleocarpae</name>
    <dbReference type="NCBI Taxonomy" id="2591008"/>
    <lineage>
        <taxon>Bacteria</taxon>
        <taxon>Pseudomonadati</taxon>
        <taxon>Pseudomonadota</taxon>
        <taxon>Gammaproteobacteria</taxon>
        <taxon>Cellvibrionales</taxon>
        <taxon>Cellvibrionaceae</taxon>
        <taxon>Exilibacterium</taxon>
    </lineage>
</organism>
<comment type="similarity">
    <text evidence="1">Belongs to the NodU/CmcH family.</text>
</comment>
<dbReference type="Gene3D" id="3.30.420.40">
    <property type="match status" value="2"/>
</dbReference>
<dbReference type="RefSeq" id="WP_142930145.1">
    <property type="nucleotide sequence ID" value="NZ_ML660117.1"/>
</dbReference>
<evidence type="ECO:0000313" key="5">
    <source>
        <dbReference type="Proteomes" id="UP000319732"/>
    </source>
</evidence>
<dbReference type="OrthoDB" id="9780777at2"/>
<dbReference type="AlphaFoldDB" id="A0A545SMT3"/>
<keyword evidence="4" id="KW-0808">Transferase</keyword>
<feature type="domain" description="Carbamoyltransferase" evidence="2">
    <location>
        <begin position="8"/>
        <end position="355"/>
    </location>
</feature>
<dbReference type="EMBL" id="VHSG01000042">
    <property type="protein sequence ID" value="TQV66320.1"/>
    <property type="molecule type" value="Genomic_DNA"/>
</dbReference>